<organism evidence="3 4">
    <name type="scientific">Nannochloropsis gaditana</name>
    <dbReference type="NCBI Taxonomy" id="72520"/>
    <lineage>
        <taxon>Eukaryota</taxon>
        <taxon>Sar</taxon>
        <taxon>Stramenopiles</taxon>
        <taxon>Ochrophyta</taxon>
        <taxon>Eustigmatophyceae</taxon>
        <taxon>Eustigmatales</taxon>
        <taxon>Monodopsidaceae</taxon>
        <taxon>Nannochloropsis</taxon>
    </lineage>
</organism>
<feature type="compositionally biased region" description="Basic and acidic residues" evidence="1">
    <location>
        <begin position="18"/>
        <end position="38"/>
    </location>
</feature>
<dbReference type="InterPro" id="IPR039905">
    <property type="entry name" value="CD2BP2/Lin1"/>
</dbReference>
<dbReference type="AlphaFoldDB" id="W7TAJ1"/>
<feature type="region of interest" description="Disordered" evidence="1">
    <location>
        <begin position="1"/>
        <end position="93"/>
    </location>
</feature>
<dbReference type="InterPro" id="IPR035445">
    <property type="entry name" value="GYF-like_dom_sf"/>
</dbReference>
<keyword evidence="4" id="KW-1185">Reference proteome</keyword>
<proteinExistence type="predicted"/>
<accession>W7TAJ1</accession>
<feature type="region of interest" description="Disordered" evidence="1">
    <location>
        <begin position="369"/>
        <end position="405"/>
    </location>
</feature>
<evidence type="ECO:0000256" key="1">
    <source>
        <dbReference type="SAM" id="MobiDB-lite"/>
    </source>
</evidence>
<evidence type="ECO:0000313" key="3">
    <source>
        <dbReference type="EMBL" id="EWM24035.1"/>
    </source>
</evidence>
<evidence type="ECO:0000313" key="4">
    <source>
        <dbReference type="Proteomes" id="UP000019335"/>
    </source>
</evidence>
<dbReference type="Pfam" id="PF02213">
    <property type="entry name" value="GYF"/>
    <property type="match status" value="1"/>
</dbReference>
<gene>
    <name evidence="3" type="ORF">Naga_100040g30</name>
</gene>
<dbReference type="PANTHER" id="PTHR13138">
    <property type="entry name" value="PROTEIN LIN1"/>
    <property type="match status" value="1"/>
</dbReference>
<dbReference type="EMBL" id="AZIL01001410">
    <property type="protein sequence ID" value="EWM24035.1"/>
    <property type="molecule type" value="Genomic_DNA"/>
</dbReference>
<dbReference type="PANTHER" id="PTHR13138:SF3">
    <property type="entry name" value="CD2 ANTIGEN CYTOPLASMIC TAIL-BINDING PROTEIN 2"/>
    <property type="match status" value="1"/>
</dbReference>
<dbReference type="PROSITE" id="PS50829">
    <property type="entry name" value="GYF"/>
    <property type="match status" value="1"/>
</dbReference>
<name>W7TAJ1_9STRA</name>
<dbReference type="GO" id="GO:0005682">
    <property type="term" value="C:U5 snRNP"/>
    <property type="evidence" value="ECO:0007669"/>
    <property type="project" value="InterPro"/>
</dbReference>
<dbReference type="SUPFAM" id="SSF55277">
    <property type="entry name" value="GYF domain"/>
    <property type="match status" value="1"/>
</dbReference>
<reference evidence="3 4" key="1">
    <citation type="journal article" date="2014" name="Mol. Plant">
        <title>Chromosome Scale Genome Assembly and Transcriptome Profiling of Nannochloropsis gaditana in Nitrogen Depletion.</title>
        <authorList>
            <person name="Corteggiani Carpinelli E."/>
            <person name="Telatin A."/>
            <person name="Vitulo N."/>
            <person name="Forcato C."/>
            <person name="D'Angelo M."/>
            <person name="Schiavon R."/>
            <person name="Vezzi A."/>
            <person name="Giacometti G.M."/>
            <person name="Morosinotto T."/>
            <person name="Valle G."/>
        </authorList>
    </citation>
    <scope>NUCLEOTIDE SEQUENCE [LARGE SCALE GENOMIC DNA]</scope>
    <source>
        <strain evidence="3 4">B-31</strain>
    </source>
</reference>
<dbReference type="Gene3D" id="3.30.1490.40">
    <property type="match status" value="1"/>
</dbReference>
<dbReference type="InterPro" id="IPR003169">
    <property type="entry name" value="GYF"/>
</dbReference>
<sequence>MSGRGRGGGRGRGAGRGRGGDRGRDGQDGLGRPGKERCSNNNGSDVREFEDEFDMVQARRQIKGEEEDDYDAGATGGQDVEGDDDEEDDERKVRRMTKQFAWEEERMEEEFNEAGDKMEPFNLKNERTEGFFDETGNFVWKKEEGGEDAWLASLENEEDLEARIGEAAVARKKKDDEDAEGEEPPEFVDQWALKERLLTFLRPGETVLALKRLGPREGRKEGGGVEAGGKAMVQKRVDVRTPEEKEAFEQVTELADQLLRAGAVEVYDVAYEAMRAGLEGGDEGRRGGRKRPAVGMSRDGGEVLWEYKGPDGLVHGPYSSETIRAWRAQGFFTGPTAVEMRRVGSGTGATKQVGEPSRKKVTFSVATLAADFEDDEEGGGQGGREAGAREGEWVGSDAIDWSAQT</sequence>
<evidence type="ECO:0000259" key="2">
    <source>
        <dbReference type="PROSITE" id="PS50829"/>
    </source>
</evidence>
<feature type="compositionally biased region" description="Acidic residues" evidence="1">
    <location>
        <begin position="80"/>
        <end position="89"/>
    </location>
</feature>
<dbReference type="OrthoDB" id="331341at2759"/>
<comment type="caution">
    <text evidence="3">The sequence shown here is derived from an EMBL/GenBank/DDBJ whole genome shotgun (WGS) entry which is preliminary data.</text>
</comment>
<dbReference type="SMART" id="SM00444">
    <property type="entry name" value="GYF"/>
    <property type="match status" value="1"/>
</dbReference>
<feature type="domain" description="GYF" evidence="2">
    <location>
        <begin position="302"/>
        <end position="354"/>
    </location>
</feature>
<dbReference type="Proteomes" id="UP000019335">
    <property type="component" value="Chromosome 15"/>
</dbReference>
<protein>
    <submittedName>
        <fullName evidence="3">Lin1 family protein</fullName>
    </submittedName>
</protein>